<dbReference type="PATRIC" id="fig|688269.3.peg.1769"/>
<evidence type="ECO:0000313" key="2">
    <source>
        <dbReference type="Proteomes" id="UP000006804"/>
    </source>
</evidence>
<dbReference type="HOGENOM" id="CLU_160070_0_0_0"/>
<dbReference type="OrthoDB" id="37506at2"/>
<dbReference type="Proteomes" id="UP000006804">
    <property type="component" value="Chromosome"/>
</dbReference>
<evidence type="ECO:0000313" key="1">
    <source>
        <dbReference type="EMBL" id="AEH51763.1"/>
    </source>
</evidence>
<gene>
    <name evidence="1" type="ORF">Theth_1718</name>
</gene>
<dbReference type="RefSeq" id="WP_013932971.1">
    <property type="nucleotide sequence ID" value="NC_015707.1"/>
</dbReference>
<reference evidence="1 2" key="1">
    <citation type="submission" date="2010-11" db="EMBL/GenBank/DDBJ databases">
        <title>The complete genome of Thermotoga thermarum DSM 5069.</title>
        <authorList>
            <consortium name="US DOE Joint Genome Institute (JGI-PGF)"/>
            <person name="Lucas S."/>
            <person name="Copeland A."/>
            <person name="Lapidus A."/>
            <person name="Bruce D."/>
            <person name="Goodwin L."/>
            <person name="Pitluck S."/>
            <person name="Kyrpides N."/>
            <person name="Mavromatis K."/>
            <person name="Ivanova N."/>
            <person name="Zeytun A."/>
            <person name="Brettin T."/>
            <person name="Detter J.C."/>
            <person name="Tapia R."/>
            <person name="Han C."/>
            <person name="Land M."/>
            <person name="Hauser L."/>
            <person name="Markowitz V."/>
            <person name="Cheng J.-F."/>
            <person name="Hugenholtz P."/>
            <person name="Woyke T."/>
            <person name="Wu D."/>
            <person name="Spring S."/>
            <person name="Schroeder M."/>
            <person name="Brambilla E."/>
            <person name="Klenk H.-P."/>
            <person name="Eisen J.A."/>
        </authorList>
    </citation>
    <scope>NUCLEOTIDE SEQUENCE [LARGE SCALE GENOMIC DNA]</scope>
    <source>
        <strain evidence="1 2">DSM 5069</strain>
    </source>
</reference>
<proteinExistence type="predicted"/>
<organism evidence="1 2">
    <name type="scientific">Pseudothermotoga thermarum DSM 5069</name>
    <dbReference type="NCBI Taxonomy" id="688269"/>
    <lineage>
        <taxon>Bacteria</taxon>
        <taxon>Thermotogati</taxon>
        <taxon>Thermotogota</taxon>
        <taxon>Thermotogae</taxon>
        <taxon>Thermotogales</taxon>
        <taxon>Thermotogaceae</taxon>
        <taxon>Pseudothermotoga</taxon>
    </lineage>
</organism>
<dbReference type="AlphaFoldDB" id="F7YVU1"/>
<name>F7YVU1_9THEM</name>
<keyword evidence="2" id="KW-1185">Reference proteome</keyword>
<dbReference type="eggNOG" id="ENOG503331X">
    <property type="taxonomic scope" value="Bacteria"/>
</dbReference>
<dbReference type="KEGG" id="tta:Theth_1718"/>
<dbReference type="EMBL" id="CP002351">
    <property type="protein sequence ID" value="AEH51763.1"/>
    <property type="molecule type" value="Genomic_DNA"/>
</dbReference>
<accession>F7YVU1</accession>
<dbReference type="STRING" id="688269.Theth_1718"/>
<sequence length="127" mass="14784">MKKGKKVLSYVKYEKELESAYRERLSLVKRPEEVGKVFVEFALNLLSKIDPRIDKSFSDQIFFELNVGSNYRLSTFLQSLLADHLSSSDLSAILERMASTAAHRYKALTSNAERTDYFRLQERPEQR</sequence>
<protein>
    <submittedName>
        <fullName evidence="1">Uncharacterized protein</fullName>
    </submittedName>
</protein>